<name>F6UHX2_CIOIN</name>
<evidence type="ECO:0000256" key="9">
    <source>
        <dbReference type="ARBA" id="ARBA00023049"/>
    </source>
</evidence>
<feature type="active site" evidence="12">
    <location>
        <position position="213"/>
    </location>
</feature>
<dbReference type="GO" id="GO:0030198">
    <property type="term" value="P:extracellular matrix organization"/>
    <property type="evidence" value="ECO:0000318"/>
    <property type="project" value="GO_Central"/>
</dbReference>
<dbReference type="PROSITE" id="PS51642">
    <property type="entry name" value="HEMOPEXIN_2"/>
    <property type="match status" value="4"/>
</dbReference>
<keyword evidence="5" id="KW-0677">Repeat</keyword>
<dbReference type="InterPro" id="IPR006026">
    <property type="entry name" value="Peptidase_Metallo"/>
</dbReference>
<dbReference type="GO" id="GO:0004222">
    <property type="term" value="F:metalloendopeptidase activity"/>
    <property type="evidence" value="ECO:0000318"/>
    <property type="project" value="GO_Central"/>
</dbReference>
<dbReference type="EMBL" id="EAAA01002198">
    <property type="status" value="NOT_ANNOTATED_CDS"/>
    <property type="molecule type" value="Genomic_DNA"/>
</dbReference>
<dbReference type="InterPro" id="IPR018487">
    <property type="entry name" value="Hemopexin-like_repeat"/>
</dbReference>
<feature type="binding site" evidence="14">
    <location>
        <position position="170"/>
    </location>
    <ligand>
        <name>Ca(2+)</name>
        <dbReference type="ChEBI" id="CHEBI:29108"/>
        <label>3</label>
    </ligand>
</feature>
<keyword evidence="6" id="KW-0378">Hydrolase</keyword>
<dbReference type="PRINTS" id="PR00138">
    <property type="entry name" value="MATRIXIN"/>
</dbReference>
<keyword evidence="3 13" id="KW-0479">Metal-binding</keyword>
<feature type="domain" description="Peptidase metallopeptidase" evidence="17">
    <location>
        <begin position="89"/>
        <end position="260"/>
    </location>
</feature>
<dbReference type="AlphaFoldDB" id="F6UHX2"/>
<feature type="binding site" evidence="14">
    <location>
        <position position="332"/>
    </location>
    <ligand>
        <name>Ca(2+)</name>
        <dbReference type="ChEBI" id="CHEBI:29108"/>
        <label>4</label>
    </ligand>
</feature>
<dbReference type="SMART" id="SM00235">
    <property type="entry name" value="ZnMc"/>
    <property type="match status" value="1"/>
</dbReference>
<evidence type="ECO:0000256" key="8">
    <source>
        <dbReference type="ARBA" id="ARBA00022837"/>
    </source>
</evidence>
<reference evidence="18" key="3">
    <citation type="submission" date="2025-08" db="UniProtKB">
        <authorList>
            <consortium name="Ensembl"/>
        </authorList>
    </citation>
    <scope>IDENTIFICATION</scope>
</reference>
<feature type="binding site" evidence="14">
    <location>
        <position position="191"/>
    </location>
    <ligand>
        <name>Ca(2+)</name>
        <dbReference type="ChEBI" id="CHEBI:29108"/>
        <label>1</label>
    </ligand>
</feature>
<dbReference type="OMA" id="CWLAAPW"/>
<evidence type="ECO:0000256" key="10">
    <source>
        <dbReference type="ARBA" id="ARBA00023157"/>
    </source>
</evidence>
<dbReference type="SUPFAM" id="SSF47090">
    <property type="entry name" value="PGBD-like"/>
    <property type="match status" value="1"/>
</dbReference>
<feature type="binding site" evidence="13">
    <location>
        <position position="212"/>
    </location>
    <ligand>
        <name>Zn(2+)</name>
        <dbReference type="ChEBI" id="CHEBI:29105"/>
        <label>2</label>
        <note>catalytic</note>
    </ligand>
</feature>
<feature type="binding site" description="in inhibited form" evidence="14">
    <location>
        <position position="38"/>
    </location>
    <ligand>
        <name>Zn(2+)</name>
        <dbReference type="ChEBI" id="CHEBI:29105"/>
        <label>2</label>
        <note>catalytic</note>
    </ligand>
</feature>
<feature type="repeat" description="Hemopexin" evidence="16">
    <location>
        <begin position="328"/>
        <end position="386"/>
    </location>
</feature>
<dbReference type="PANTHER" id="PTHR10201:SF331">
    <property type="entry name" value="MATRIX METALLOPROTEINASE-14-LIKE ISOFORM X1"/>
    <property type="match status" value="1"/>
</dbReference>
<feature type="repeat" description="Hemopexin" evidence="16">
    <location>
        <begin position="275"/>
        <end position="321"/>
    </location>
</feature>
<reference evidence="18" key="4">
    <citation type="submission" date="2025-09" db="UniProtKB">
        <authorList>
            <consortium name="Ensembl"/>
        </authorList>
    </citation>
    <scope>IDENTIFICATION</scope>
</reference>
<feature type="binding site" evidence="14">
    <location>
        <position position="178"/>
    </location>
    <ligand>
        <name>Zn(2+)</name>
        <dbReference type="ChEBI" id="CHEBI:29105"/>
        <label>1</label>
    </ligand>
</feature>
<dbReference type="GO" id="GO:0008270">
    <property type="term" value="F:zinc ion binding"/>
    <property type="evidence" value="ECO:0007669"/>
    <property type="project" value="InterPro"/>
</dbReference>
<feature type="binding site" evidence="13">
    <location>
        <position position="216"/>
    </location>
    <ligand>
        <name>Zn(2+)</name>
        <dbReference type="ChEBI" id="CHEBI:29105"/>
        <label>2</label>
        <note>catalytic</note>
    </ligand>
</feature>
<dbReference type="Proteomes" id="UP000008144">
    <property type="component" value="Chromosome 5"/>
</dbReference>
<evidence type="ECO:0000256" key="5">
    <source>
        <dbReference type="ARBA" id="ARBA00022737"/>
    </source>
</evidence>
<dbReference type="Gene3D" id="2.110.10.10">
    <property type="entry name" value="Hemopexin-like domain"/>
    <property type="match status" value="2"/>
</dbReference>
<reference evidence="18" key="2">
    <citation type="journal article" date="2008" name="Genome Biol.">
        <title>Improved genome assembly and evidence-based global gene model set for the chordate Ciona intestinalis: new insight into intron and operon populations.</title>
        <authorList>
            <person name="Satou Y."/>
            <person name="Mineta K."/>
            <person name="Ogasawara M."/>
            <person name="Sasakura Y."/>
            <person name="Shoguchi E."/>
            <person name="Ueno K."/>
            <person name="Yamada L."/>
            <person name="Matsumoto J."/>
            <person name="Wasserscheid J."/>
            <person name="Dewar K."/>
            <person name="Wiley G.B."/>
            <person name="Macmil S.L."/>
            <person name="Roe B.A."/>
            <person name="Zeller R.W."/>
            <person name="Hastings K.E."/>
            <person name="Lemaire P."/>
            <person name="Lindquist E."/>
            <person name="Endo T."/>
            <person name="Hotta K."/>
            <person name="Inaba K."/>
        </authorList>
    </citation>
    <scope>NUCLEOTIDE SEQUENCE [LARGE SCALE GENOMIC DNA]</scope>
    <source>
        <strain evidence="18">wild type</strain>
    </source>
</reference>
<dbReference type="SUPFAM" id="SSF55486">
    <property type="entry name" value="Metalloproteases ('zincins'), catalytic domain"/>
    <property type="match status" value="1"/>
</dbReference>
<feature type="binding site" evidence="14">
    <location>
        <position position="188"/>
    </location>
    <ligand>
        <name>Zn(2+)</name>
        <dbReference type="ChEBI" id="CHEBI:29105"/>
        <label>1</label>
    </ligand>
</feature>
<dbReference type="Pfam" id="PF00413">
    <property type="entry name" value="Peptidase_M10"/>
    <property type="match status" value="1"/>
</dbReference>
<dbReference type="PIRSF" id="PIRSF001191">
    <property type="entry name" value="Peptidase_M10A_matrix"/>
    <property type="match status" value="1"/>
</dbReference>
<dbReference type="GO" id="GO:0031012">
    <property type="term" value="C:extracellular matrix"/>
    <property type="evidence" value="ECO:0007669"/>
    <property type="project" value="InterPro"/>
</dbReference>
<evidence type="ECO:0000256" key="11">
    <source>
        <dbReference type="ARBA" id="ARBA00023180"/>
    </source>
</evidence>
<dbReference type="Gene3D" id="3.40.390.10">
    <property type="entry name" value="Collagenase (Catalytic Domain)"/>
    <property type="match status" value="1"/>
</dbReference>
<evidence type="ECO:0000259" key="17">
    <source>
        <dbReference type="SMART" id="SM00235"/>
    </source>
</evidence>
<reference evidence="19" key="1">
    <citation type="journal article" date="2002" name="Science">
        <title>The draft genome of Ciona intestinalis: insights into chordate and vertebrate origins.</title>
        <authorList>
            <person name="Dehal P."/>
            <person name="Satou Y."/>
            <person name="Campbell R.K."/>
            <person name="Chapman J."/>
            <person name="Degnan B."/>
            <person name="De Tomaso A."/>
            <person name="Davidson B."/>
            <person name="Di Gregorio A."/>
            <person name="Gelpke M."/>
            <person name="Goodstein D.M."/>
            <person name="Harafuji N."/>
            <person name="Hastings K.E."/>
            <person name="Ho I."/>
            <person name="Hotta K."/>
            <person name="Huang W."/>
            <person name="Kawashima T."/>
            <person name="Lemaire P."/>
            <person name="Martinez D."/>
            <person name="Meinertzhagen I.A."/>
            <person name="Necula S."/>
            <person name="Nonaka M."/>
            <person name="Putnam N."/>
            <person name="Rash S."/>
            <person name="Saiga H."/>
            <person name="Satake M."/>
            <person name="Terry A."/>
            <person name="Yamada L."/>
            <person name="Wang H.G."/>
            <person name="Awazu S."/>
            <person name="Azumi K."/>
            <person name="Boore J."/>
            <person name="Branno M."/>
            <person name="Chin-Bow S."/>
            <person name="DeSantis R."/>
            <person name="Doyle S."/>
            <person name="Francino P."/>
            <person name="Keys D.N."/>
            <person name="Haga S."/>
            <person name="Hayashi H."/>
            <person name="Hino K."/>
            <person name="Imai K.S."/>
            <person name="Inaba K."/>
            <person name="Kano S."/>
            <person name="Kobayashi K."/>
            <person name="Kobayashi M."/>
            <person name="Lee B.I."/>
            <person name="Makabe K.W."/>
            <person name="Manohar C."/>
            <person name="Matassi G."/>
            <person name="Medina M."/>
            <person name="Mochizuki Y."/>
            <person name="Mount S."/>
            <person name="Morishita T."/>
            <person name="Miura S."/>
            <person name="Nakayama A."/>
            <person name="Nishizaka S."/>
            <person name="Nomoto H."/>
            <person name="Ohta F."/>
            <person name="Oishi K."/>
            <person name="Rigoutsos I."/>
            <person name="Sano M."/>
            <person name="Sasaki A."/>
            <person name="Sasakura Y."/>
            <person name="Shoguchi E."/>
            <person name="Shin-i T."/>
            <person name="Spagnuolo A."/>
            <person name="Stainier D."/>
            <person name="Suzuki M.M."/>
            <person name="Tassy O."/>
            <person name="Takatori N."/>
            <person name="Tokuoka M."/>
            <person name="Yagi K."/>
            <person name="Yoshizaki F."/>
            <person name="Wada S."/>
            <person name="Zhang C."/>
            <person name="Hyatt P.D."/>
            <person name="Larimer F."/>
            <person name="Detter C."/>
            <person name="Doggett N."/>
            <person name="Glavina T."/>
            <person name="Hawkins T."/>
            <person name="Richardson P."/>
            <person name="Lucas S."/>
            <person name="Kohara Y."/>
            <person name="Levine M."/>
            <person name="Satoh N."/>
            <person name="Rokhsar D.S."/>
        </authorList>
    </citation>
    <scope>NUCLEOTIDE SEQUENCE [LARGE SCALE GENOMIC DNA]</scope>
</reference>
<accession>F6UHX2</accession>
<feature type="binding site" evidence="14">
    <location>
        <position position="150"/>
    </location>
    <ligand>
        <name>Ca(2+)</name>
        <dbReference type="ChEBI" id="CHEBI:29108"/>
        <label>2</label>
    </ligand>
</feature>
<evidence type="ECO:0000256" key="7">
    <source>
        <dbReference type="ARBA" id="ARBA00022833"/>
    </source>
</evidence>
<feature type="binding site" evidence="14">
    <location>
        <position position="230"/>
    </location>
    <ligand>
        <name>Zn(2+)</name>
        <dbReference type="ChEBI" id="CHEBI:29105"/>
        <label>2</label>
        <note>catalytic</note>
    </ligand>
</feature>
<dbReference type="GO" id="GO:0005615">
    <property type="term" value="C:extracellular space"/>
    <property type="evidence" value="ECO:0000318"/>
    <property type="project" value="GO_Central"/>
</dbReference>
<evidence type="ECO:0000256" key="13">
    <source>
        <dbReference type="PIRSR" id="PIRSR001191-2"/>
    </source>
</evidence>
<dbReference type="PANTHER" id="PTHR10201">
    <property type="entry name" value="MATRIX METALLOPROTEINASE"/>
    <property type="match status" value="1"/>
</dbReference>
<dbReference type="FunFam" id="3.40.390.10:FF:000210">
    <property type="entry name" value="Uncharacterized protein"/>
    <property type="match status" value="1"/>
</dbReference>
<feature type="repeat" description="Hemopexin" evidence="16">
    <location>
        <begin position="387"/>
        <end position="433"/>
    </location>
</feature>
<dbReference type="HOGENOM" id="CLU_015489_9_0_1"/>
<evidence type="ECO:0000256" key="16">
    <source>
        <dbReference type="PROSITE-ProRule" id="PRU01011"/>
    </source>
</evidence>
<dbReference type="STRING" id="7719.ENSCINP00000022849"/>
<keyword evidence="4" id="KW-0732">Signal</keyword>
<keyword evidence="7 13" id="KW-0862">Zinc</keyword>
<comment type="cofactor">
    <cofactor evidence="14">
        <name>Ca(2+)</name>
        <dbReference type="ChEBI" id="CHEBI:29108"/>
    </cofactor>
    <text evidence="14">Can bind about 5 Ca(2+) ions per subunit.</text>
</comment>
<evidence type="ECO:0000256" key="1">
    <source>
        <dbReference type="ARBA" id="ARBA00010370"/>
    </source>
</evidence>
<dbReference type="InterPro" id="IPR036365">
    <property type="entry name" value="PGBD-like_sf"/>
</dbReference>
<comment type="cofactor">
    <cofactor evidence="14">
        <name>Zn(2+)</name>
        <dbReference type="ChEBI" id="CHEBI:29105"/>
    </cofactor>
    <text evidence="14">Binds 2 Zn(2+) ions per subunit.</text>
</comment>
<dbReference type="InterPro" id="IPR036375">
    <property type="entry name" value="Hemopexin-like_dom_sf"/>
</dbReference>
<evidence type="ECO:0000256" key="14">
    <source>
        <dbReference type="PIRSR" id="PIRSR621190-2"/>
    </source>
</evidence>
<feature type="binding site" evidence="13">
    <location>
        <position position="222"/>
    </location>
    <ligand>
        <name>Zn(2+)</name>
        <dbReference type="ChEBI" id="CHEBI:29105"/>
        <label>2</label>
        <note>catalytic</note>
    </ligand>
</feature>
<evidence type="ECO:0000256" key="12">
    <source>
        <dbReference type="PIRSR" id="PIRSR001191-1"/>
    </source>
</evidence>
<dbReference type="InterPro" id="IPR001818">
    <property type="entry name" value="Pept_M10_metallopeptidase"/>
</dbReference>
<feature type="binding site" evidence="14">
    <location>
        <position position="444"/>
    </location>
    <ligand>
        <name>Ca(2+)</name>
        <dbReference type="ChEBI" id="CHEBI:29108"/>
        <label>4</label>
    </ligand>
</feature>
<dbReference type="GO" id="GO:0030574">
    <property type="term" value="P:collagen catabolic process"/>
    <property type="evidence" value="ECO:0000318"/>
    <property type="project" value="GO_Central"/>
</dbReference>
<keyword evidence="9" id="KW-0482">Metalloprotease</keyword>
<keyword evidence="2" id="KW-0645">Protease</keyword>
<keyword evidence="8 14" id="KW-0106">Calcium</keyword>
<evidence type="ECO:0000256" key="2">
    <source>
        <dbReference type="ARBA" id="ARBA00022670"/>
    </source>
</evidence>
<evidence type="ECO:0000313" key="18">
    <source>
        <dbReference type="Ensembl" id="ENSCINP00000022849.2"/>
    </source>
</evidence>
<dbReference type="GO" id="GO:0007368">
    <property type="term" value="P:determination of left/right symmetry"/>
    <property type="evidence" value="ECO:0007669"/>
    <property type="project" value="UniProtKB-ARBA"/>
</dbReference>
<feature type="repeat" description="Hemopexin" evidence="16">
    <location>
        <begin position="440"/>
        <end position="498"/>
    </location>
</feature>
<keyword evidence="19" id="KW-1185">Reference proteome</keyword>
<comment type="similarity">
    <text evidence="1">Belongs to the peptidase M10A family.</text>
</comment>
<feature type="modified residue" description="Phosphotyrosine; by PKDCC" evidence="15">
    <location>
        <position position="375"/>
    </location>
</feature>
<evidence type="ECO:0000256" key="3">
    <source>
        <dbReference type="ARBA" id="ARBA00022723"/>
    </source>
</evidence>
<evidence type="ECO:0000256" key="6">
    <source>
        <dbReference type="ARBA" id="ARBA00022801"/>
    </source>
</evidence>
<dbReference type="GO" id="GO:0006508">
    <property type="term" value="P:proteolysis"/>
    <property type="evidence" value="ECO:0007669"/>
    <property type="project" value="UniProtKB-KW"/>
</dbReference>
<dbReference type="Pfam" id="PF00045">
    <property type="entry name" value="Hemopexin"/>
    <property type="match status" value="1"/>
</dbReference>
<evidence type="ECO:0000313" key="19">
    <source>
        <dbReference type="Proteomes" id="UP000008144"/>
    </source>
</evidence>
<dbReference type="Ensembl" id="ENSCINT00000023095.2">
    <property type="protein sequence ID" value="ENSCINP00000022849.2"/>
    <property type="gene ID" value="ENSCING00000012157.2"/>
</dbReference>
<evidence type="ECO:0000256" key="4">
    <source>
        <dbReference type="ARBA" id="ARBA00022729"/>
    </source>
</evidence>
<dbReference type="SMART" id="SM00120">
    <property type="entry name" value="HX"/>
    <property type="match status" value="4"/>
</dbReference>
<dbReference type="InParanoid" id="F6UHX2"/>
<keyword evidence="11" id="KW-0325">Glycoprotein</keyword>
<dbReference type="GeneTree" id="ENSGT00940000159140"/>
<feature type="binding site" evidence="14">
    <location>
        <position position="279"/>
    </location>
    <ligand>
        <name>Ca(2+)</name>
        <dbReference type="ChEBI" id="CHEBI:29108"/>
        <label>4</label>
    </ligand>
</feature>
<dbReference type="InterPro" id="IPR021190">
    <property type="entry name" value="Pept_M10A"/>
</dbReference>
<sequence>MGDEEFLVALSNFQHANGLNITGVLDEETMMIMTQLRCGVPDLTPPTTAFPYLTTFSPRMVRKRRFSEPPLVHRLTERAENAEYIANGWGLAFPRRTITWRLVREWPSSRNQFMTSNEVWFTVKLAFRMWSEILPRNFLEDNVSPVSQVDVLIGFGINQHNRCPVSFGQGPLIQEYAHAWALPKAEIHFNDEQPFVPSSASYPISLLKVAIHEIGHTLGLSHNDNRLSIMNPYYKPFQGSKNMDELSTSDRNSIKAIYGECEIPFDVAFDWLRQERSPDGVFRWKYNTYFFRRQWYWLYENSNKRPRYGDPKPTAYHWSGVMQLNDPHRKIDGIVHVREWNSPLGPIYFFKGDVFIEYDSRLARAMTSDSNGNRYPRPIRDLFPGVPYPIDTVFYKSDERILYFFKNHLVYRFHWTTKRLASIATIAATFPGWGGASPLPSNIDAAYYSYTEQAYFFYKGHYFWKMAGNAERLANPRMWIPLNAVGPRRRISSNWKDICDVGETELLM</sequence>
<organism evidence="18 19">
    <name type="scientific">Ciona intestinalis</name>
    <name type="common">Transparent sea squirt</name>
    <name type="synonym">Ascidia intestinalis</name>
    <dbReference type="NCBI Taxonomy" id="7719"/>
    <lineage>
        <taxon>Eukaryota</taxon>
        <taxon>Metazoa</taxon>
        <taxon>Chordata</taxon>
        <taxon>Tunicata</taxon>
        <taxon>Ascidiacea</taxon>
        <taxon>Phlebobranchia</taxon>
        <taxon>Cionidae</taxon>
        <taxon>Ciona</taxon>
    </lineage>
</organism>
<protein>
    <recommendedName>
        <fullName evidence="17">Peptidase metallopeptidase domain-containing protein</fullName>
    </recommendedName>
</protein>
<dbReference type="InterPro" id="IPR024079">
    <property type="entry name" value="MetalloPept_cat_dom_sf"/>
</dbReference>
<evidence type="ECO:0000256" key="15">
    <source>
        <dbReference type="PIRSR" id="PIRSR621190-4"/>
    </source>
</evidence>
<feature type="binding site" evidence="14">
    <location>
        <position position="160"/>
    </location>
    <ligand>
        <name>Zn(2+)</name>
        <dbReference type="ChEBI" id="CHEBI:29105"/>
        <label>1</label>
    </ligand>
</feature>
<keyword evidence="10" id="KW-1015">Disulfide bond</keyword>
<dbReference type="SUPFAM" id="SSF50923">
    <property type="entry name" value="Hemopexin-like domain"/>
    <property type="match status" value="1"/>
</dbReference>
<proteinExistence type="inferred from homology"/>
<dbReference type="FunFam" id="2.110.10.10:FF:000012">
    <property type="entry name" value="Matrix metallopeptidase 21"/>
    <property type="match status" value="1"/>
</dbReference>